<proteinExistence type="predicted"/>
<reference evidence="1 2" key="1">
    <citation type="journal article" date="2022" name="Int. J. Syst. Evol. Microbiol.">
        <title>Miniphocaeibacter halophilus sp. nov., an ammonium-tolerant acetate-producing bacterium isolated from a biogas system.</title>
        <authorList>
            <person name="Schnurer A."/>
            <person name="Singh A."/>
            <person name="Bi S."/>
            <person name="Qiao W."/>
            <person name="Westerholm M."/>
        </authorList>
    </citation>
    <scope>NUCLEOTIDE SEQUENCE [LARGE SCALE GENOMIC DNA]</scope>
    <source>
        <strain evidence="1 2">AMB_01</strain>
    </source>
</reference>
<accession>A0AC61MPB4</accession>
<gene>
    <name evidence="1" type="ORF">JFY71_08630</name>
</gene>
<keyword evidence="2" id="KW-1185">Reference proteome</keyword>
<name>A0AC61MPB4_9FIRM</name>
<sequence>MKTKDMILAAVLLALGTILHAITPPIYGVTPDMLLATMFLAIFIVKNFSSTVVISLVAGVLAMLTTKFPGGQIPSIIDKLVSGIVVYFIYKYIFKFNLNTIKSGIINFVGTFSSGLVFLTFAVFVFTPSMKDSFLVLVGTVVLPASIMNTVLGIILSKSLKLSKKLRKA</sequence>
<organism evidence="1 2">
    <name type="scientific">Miniphocaeibacter halophilus</name>
    <dbReference type="NCBI Taxonomy" id="2931922"/>
    <lineage>
        <taxon>Bacteria</taxon>
        <taxon>Bacillati</taxon>
        <taxon>Bacillota</taxon>
        <taxon>Tissierellia</taxon>
        <taxon>Tissierellales</taxon>
        <taxon>Peptoniphilaceae</taxon>
        <taxon>Miniphocaeibacter</taxon>
    </lineage>
</organism>
<dbReference type="Proteomes" id="UP000595814">
    <property type="component" value="Chromosome"/>
</dbReference>
<protein>
    <submittedName>
        <fullName evidence="1">Tryptophan transporter</fullName>
    </submittedName>
</protein>
<evidence type="ECO:0000313" key="1">
    <source>
        <dbReference type="EMBL" id="QQK07375.1"/>
    </source>
</evidence>
<dbReference type="EMBL" id="CP066744">
    <property type="protein sequence ID" value="QQK07375.1"/>
    <property type="molecule type" value="Genomic_DNA"/>
</dbReference>
<evidence type="ECO:0000313" key="2">
    <source>
        <dbReference type="Proteomes" id="UP000595814"/>
    </source>
</evidence>